<dbReference type="KEGG" id="lel:PVL30_001130"/>
<reference evidence="2 3" key="1">
    <citation type="journal article" date="2009" name="Nature">
        <title>Evolution of pathogenicity and sexual reproduction in eight Candida genomes.</title>
        <authorList>
            <person name="Butler G."/>
            <person name="Rasmussen M.D."/>
            <person name="Lin M.F."/>
            <person name="Santos M.A."/>
            <person name="Sakthikumar S."/>
            <person name="Munro C.A."/>
            <person name="Rheinbay E."/>
            <person name="Grabherr M."/>
            <person name="Forche A."/>
            <person name="Reedy J.L."/>
            <person name="Agrafioti I."/>
            <person name="Arnaud M.B."/>
            <person name="Bates S."/>
            <person name="Brown A.J."/>
            <person name="Brunke S."/>
            <person name="Costanzo M.C."/>
            <person name="Fitzpatrick D.A."/>
            <person name="de Groot P.W."/>
            <person name="Harris D."/>
            <person name="Hoyer L.L."/>
            <person name="Hube B."/>
            <person name="Klis F.M."/>
            <person name="Kodira C."/>
            <person name="Lennard N."/>
            <person name="Logue M.E."/>
            <person name="Martin R."/>
            <person name="Neiman A.M."/>
            <person name="Nikolaou E."/>
            <person name="Quail M.A."/>
            <person name="Quinn J."/>
            <person name="Santos M.C."/>
            <person name="Schmitzberger F.F."/>
            <person name="Sherlock G."/>
            <person name="Shah P."/>
            <person name="Silverstein K.A."/>
            <person name="Skrzypek M.S."/>
            <person name="Soll D."/>
            <person name="Staggs R."/>
            <person name="Stansfield I."/>
            <person name="Stumpf M.P."/>
            <person name="Sudbery P.E."/>
            <person name="Srikantha T."/>
            <person name="Zeng Q."/>
            <person name="Berman J."/>
            <person name="Berriman M."/>
            <person name="Heitman J."/>
            <person name="Gow N.A."/>
            <person name="Lorenz M.C."/>
            <person name="Birren B.W."/>
            <person name="Kellis M."/>
            <person name="Cuomo C.A."/>
        </authorList>
    </citation>
    <scope>NUCLEOTIDE SEQUENCE [LARGE SCALE GENOMIC DNA]</scope>
    <source>
        <strain evidence="3">ATCC 11503 / BCRC 21390 / CBS 2605 / JCM 1781 / NBRC 1676 / NRRL YB-4239</strain>
    </source>
</reference>
<feature type="region of interest" description="Disordered" evidence="1">
    <location>
        <begin position="82"/>
        <end position="104"/>
    </location>
</feature>
<protein>
    <submittedName>
        <fullName evidence="2">Uncharacterized protein</fullName>
    </submittedName>
</protein>
<dbReference type="HOGENOM" id="CLU_1806531_0_0_1"/>
<dbReference type="OrthoDB" id="4018987at2759"/>
<proteinExistence type="predicted"/>
<sequence>MEGIKSFKHFIEFFHIRLPKLREFSLDKFELETFIDVPDIPNPISYTSVPDLVAKNGDLIRYSPENNEFDLTNEQDNTDILFSTTGGQDYGDRNKIDDDDDDDDDEDMEIFLFSDMINFTTQSSQEILQSSSQIDQSLENALI</sequence>
<accession>A5DUX6</accession>
<name>A5DUX6_LODEL</name>
<dbReference type="GeneID" id="5235481"/>
<gene>
    <name evidence="2" type="ORF">LELG_01162</name>
</gene>
<evidence type="ECO:0000313" key="2">
    <source>
        <dbReference type="EMBL" id="EDK42984.1"/>
    </source>
</evidence>
<dbReference type="EMBL" id="CH981524">
    <property type="protein sequence ID" value="EDK42984.1"/>
    <property type="molecule type" value="Genomic_DNA"/>
</dbReference>
<evidence type="ECO:0000256" key="1">
    <source>
        <dbReference type="SAM" id="MobiDB-lite"/>
    </source>
</evidence>
<dbReference type="InParanoid" id="A5DUX6"/>
<dbReference type="Proteomes" id="UP000001996">
    <property type="component" value="Unassembled WGS sequence"/>
</dbReference>
<evidence type="ECO:0000313" key="3">
    <source>
        <dbReference type="Proteomes" id="UP000001996"/>
    </source>
</evidence>
<keyword evidence="3" id="KW-1185">Reference proteome</keyword>
<dbReference type="RefSeq" id="XP_001528642.1">
    <property type="nucleotide sequence ID" value="XM_001528592.1"/>
</dbReference>
<dbReference type="AlphaFoldDB" id="A5DUX6"/>
<organism evidence="2 3">
    <name type="scientific">Lodderomyces elongisporus (strain ATCC 11503 / CBS 2605 / JCM 1781 / NBRC 1676 / NRRL YB-4239)</name>
    <name type="common">Yeast</name>
    <name type="synonym">Saccharomyces elongisporus</name>
    <dbReference type="NCBI Taxonomy" id="379508"/>
    <lineage>
        <taxon>Eukaryota</taxon>
        <taxon>Fungi</taxon>
        <taxon>Dikarya</taxon>
        <taxon>Ascomycota</taxon>
        <taxon>Saccharomycotina</taxon>
        <taxon>Pichiomycetes</taxon>
        <taxon>Debaryomycetaceae</taxon>
        <taxon>Candida/Lodderomyces clade</taxon>
        <taxon>Lodderomyces</taxon>
    </lineage>
</organism>